<dbReference type="PROSITE" id="PS51779">
    <property type="entry name" value="POTRA"/>
    <property type="match status" value="1"/>
</dbReference>
<proteinExistence type="predicted"/>
<name>A0A943D7Z0_9FIRM</name>
<dbReference type="GO" id="GO:0051301">
    <property type="term" value="P:cell division"/>
    <property type="evidence" value="ECO:0007669"/>
    <property type="project" value="UniProtKB-KW"/>
</dbReference>
<keyword evidence="7" id="KW-0131">Cell cycle</keyword>
<keyword evidence="5 9" id="KW-1133">Transmembrane helix</keyword>
<evidence type="ECO:0000256" key="1">
    <source>
        <dbReference type="ARBA" id="ARBA00004370"/>
    </source>
</evidence>
<keyword evidence="4 9" id="KW-0812">Transmembrane</keyword>
<feature type="domain" description="POTRA" evidence="10">
    <location>
        <begin position="110"/>
        <end position="187"/>
    </location>
</feature>
<dbReference type="EMBL" id="JAGZGG010000003">
    <property type="protein sequence ID" value="MBS5331241.1"/>
    <property type="molecule type" value="Genomic_DNA"/>
</dbReference>
<keyword evidence="3" id="KW-0132">Cell division</keyword>
<evidence type="ECO:0000256" key="6">
    <source>
        <dbReference type="ARBA" id="ARBA00023136"/>
    </source>
</evidence>
<feature type="transmembrane region" description="Helical" evidence="9">
    <location>
        <begin position="91"/>
        <end position="110"/>
    </location>
</feature>
<evidence type="ECO:0000313" key="12">
    <source>
        <dbReference type="Proteomes" id="UP000759273"/>
    </source>
</evidence>
<evidence type="ECO:0000313" key="11">
    <source>
        <dbReference type="EMBL" id="MBS5331241.1"/>
    </source>
</evidence>
<feature type="region of interest" description="Disordered" evidence="8">
    <location>
        <begin position="346"/>
        <end position="383"/>
    </location>
</feature>
<comment type="subcellular location">
    <subcellularLocation>
        <location evidence="1">Membrane</location>
    </subcellularLocation>
</comment>
<accession>A0A943D7Z0</accession>
<dbReference type="AlphaFoldDB" id="A0A943D7Z0"/>
<evidence type="ECO:0000256" key="4">
    <source>
        <dbReference type="ARBA" id="ARBA00022692"/>
    </source>
</evidence>
<evidence type="ECO:0000256" key="3">
    <source>
        <dbReference type="ARBA" id="ARBA00022618"/>
    </source>
</evidence>
<dbReference type="Proteomes" id="UP000759273">
    <property type="component" value="Unassembled WGS sequence"/>
</dbReference>
<dbReference type="GO" id="GO:0016020">
    <property type="term" value="C:membrane"/>
    <property type="evidence" value="ECO:0007669"/>
    <property type="project" value="UniProtKB-SubCell"/>
</dbReference>
<keyword evidence="2" id="KW-1003">Cell membrane</keyword>
<comment type="caution">
    <text evidence="11">The sequence shown here is derived from an EMBL/GenBank/DDBJ whole genome shotgun (WGS) entry which is preliminary data.</text>
</comment>
<evidence type="ECO:0000256" key="7">
    <source>
        <dbReference type="ARBA" id="ARBA00023306"/>
    </source>
</evidence>
<evidence type="ECO:0000256" key="2">
    <source>
        <dbReference type="ARBA" id="ARBA00022475"/>
    </source>
</evidence>
<feature type="region of interest" description="Disordered" evidence="8">
    <location>
        <begin position="1"/>
        <end position="79"/>
    </location>
</feature>
<gene>
    <name evidence="11" type="ORF">KHY36_01765</name>
</gene>
<dbReference type="InterPro" id="IPR013685">
    <property type="entry name" value="POTRA_FtsQ_type"/>
</dbReference>
<feature type="compositionally biased region" description="Basic residues" evidence="8">
    <location>
        <begin position="1"/>
        <end position="11"/>
    </location>
</feature>
<reference evidence="11" key="1">
    <citation type="submission" date="2021-02" db="EMBL/GenBank/DDBJ databases">
        <title>Infant gut strain persistence is associated with maternal origin, phylogeny, and functional potential including surface adhesion and iron acquisition.</title>
        <authorList>
            <person name="Lou Y.C."/>
        </authorList>
    </citation>
    <scope>NUCLEOTIDE SEQUENCE</scope>
    <source>
        <strain evidence="11">L3_101_000M1_dasL3_101_000M1_concoct_87</strain>
    </source>
</reference>
<dbReference type="InterPro" id="IPR034746">
    <property type="entry name" value="POTRA"/>
</dbReference>
<protein>
    <submittedName>
        <fullName evidence="11">FtsQ-type POTRA domain-containing protein</fullName>
    </submittedName>
</protein>
<evidence type="ECO:0000259" key="10">
    <source>
        <dbReference type="PROSITE" id="PS51779"/>
    </source>
</evidence>
<organism evidence="11 12">
    <name type="scientific">Subdoligranulum variabile</name>
    <dbReference type="NCBI Taxonomy" id="214851"/>
    <lineage>
        <taxon>Bacteria</taxon>
        <taxon>Bacillati</taxon>
        <taxon>Bacillota</taxon>
        <taxon>Clostridia</taxon>
        <taxon>Eubacteriales</taxon>
        <taxon>Oscillospiraceae</taxon>
        <taxon>Subdoligranulum</taxon>
    </lineage>
</organism>
<sequence length="383" mass="42043">MDRNQRSRRQKSVSGSYSQAPKRSMGSRMGLEKPGTPRQQPPKKSSPRSQRPTQQINPQKAGYDPAAPKRQRRVTQAEIIRKRNRRRAMSILAVLAVLAVGAFVSLNLLFKVAFFRVENFDRTTPADTGIYTSDELINALNIEKNSNLFGFSTAEKTRQLVQQFPYLEQVQVEVQMPATVVVKVQPAVERFACMYSGGWMVLSDSLKILRTDVNQPDGLILLSIALPTDFAPTVGQNITPESYNSLLGGEQATAETAGLQASAMQTLTEMLDGLQTYNLFDGTTAISVQDLSDIEFTYQNRVQVKLGSETNLAYKLRLAAAALADPEKGLAASDKGVLDISTQQSNGDIRAYFAPDEPAPTPTPEPTATPEPEEKETLANTAE</sequence>
<keyword evidence="6 9" id="KW-0472">Membrane</keyword>
<evidence type="ECO:0000256" key="9">
    <source>
        <dbReference type="SAM" id="Phobius"/>
    </source>
</evidence>
<feature type="compositionally biased region" description="Pro residues" evidence="8">
    <location>
        <begin position="357"/>
        <end position="369"/>
    </location>
</feature>
<evidence type="ECO:0000256" key="5">
    <source>
        <dbReference type="ARBA" id="ARBA00022989"/>
    </source>
</evidence>
<evidence type="ECO:0000256" key="8">
    <source>
        <dbReference type="SAM" id="MobiDB-lite"/>
    </source>
</evidence>
<dbReference type="Pfam" id="PF08478">
    <property type="entry name" value="POTRA_1"/>
    <property type="match status" value="1"/>
</dbReference>
<feature type="compositionally biased region" description="Polar residues" evidence="8">
    <location>
        <begin position="12"/>
        <end position="21"/>
    </location>
</feature>